<feature type="repeat" description="ANK" evidence="3">
    <location>
        <begin position="547"/>
        <end position="579"/>
    </location>
</feature>
<evidence type="ECO:0000313" key="5">
    <source>
        <dbReference type="Proteomes" id="UP001627154"/>
    </source>
</evidence>
<evidence type="ECO:0000256" key="2">
    <source>
        <dbReference type="ARBA" id="ARBA00023043"/>
    </source>
</evidence>
<evidence type="ECO:0000256" key="1">
    <source>
        <dbReference type="ARBA" id="ARBA00022737"/>
    </source>
</evidence>
<dbReference type="PANTHER" id="PTHR24198:SF165">
    <property type="entry name" value="ANKYRIN REPEAT-CONTAINING PROTEIN-RELATED"/>
    <property type="match status" value="1"/>
</dbReference>
<dbReference type="PROSITE" id="PS50297">
    <property type="entry name" value="ANK_REP_REGION"/>
    <property type="match status" value="8"/>
</dbReference>
<protein>
    <submittedName>
        <fullName evidence="4">Uncharacterized protein</fullName>
    </submittedName>
</protein>
<feature type="repeat" description="ANK" evidence="3">
    <location>
        <begin position="131"/>
        <end position="159"/>
    </location>
</feature>
<organism evidence="4 5">
    <name type="scientific">Trichogramma kaykai</name>
    <dbReference type="NCBI Taxonomy" id="54128"/>
    <lineage>
        <taxon>Eukaryota</taxon>
        <taxon>Metazoa</taxon>
        <taxon>Ecdysozoa</taxon>
        <taxon>Arthropoda</taxon>
        <taxon>Hexapoda</taxon>
        <taxon>Insecta</taxon>
        <taxon>Pterygota</taxon>
        <taxon>Neoptera</taxon>
        <taxon>Endopterygota</taxon>
        <taxon>Hymenoptera</taxon>
        <taxon>Apocrita</taxon>
        <taxon>Proctotrupomorpha</taxon>
        <taxon>Chalcidoidea</taxon>
        <taxon>Trichogrammatidae</taxon>
        <taxon>Trichogramma</taxon>
    </lineage>
</organism>
<feature type="repeat" description="ANK" evidence="3">
    <location>
        <begin position="397"/>
        <end position="429"/>
    </location>
</feature>
<evidence type="ECO:0000313" key="4">
    <source>
        <dbReference type="EMBL" id="KAL3397059.1"/>
    </source>
</evidence>
<dbReference type="InterPro" id="IPR036770">
    <property type="entry name" value="Ankyrin_rpt-contain_sf"/>
</dbReference>
<gene>
    <name evidence="4" type="ORF">TKK_009092</name>
</gene>
<dbReference type="Proteomes" id="UP001627154">
    <property type="component" value="Unassembled WGS sequence"/>
</dbReference>
<evidence type="ECO:0000256" key="3">
    <source>
        <dbReference type="PROSITE-ProRule" id="PRU00023"/>
    </source>
</evidence>
<keyword evidence="5" id="KW-1185">Reference proteome</keyword>
<dbReference type="AlphaFoldDB" id="A0ABD2WVE2"/>
<dbReference type="SUPFAM" id="SSF48403">
    <property type="entry name" value="Ankyrin repeat"/>
    <property type="match status" value="2"/>
</dbReference>
<dbReference type="PROSITE" id="PS50088">
    <property type="entry name" value="ANK_REPEAT"/>
    <property type="match status" value="8"/>
</dbReference>
<feature type="repeat" description="ANK" evidence="3">
    <location>
        <begin position="249"/>
        <end position="281"/>
    </location>
</feature>
<comment type="caution">
    <text evidence="4">The sequence shown here is derived from an EMBL/GenBank/DDBJ whole genome shotgun (WGS) entry which is preliminary data.</text>
</comment>
<keyword evidence="1" id="KW-0677">Repeat</keyword>
<keyword evidence="2 3" id="KW-0040">ANK repeat</keyword>
<dbReference type="Pfam" id="PF12796">
    <property type="entry name" value="Ank_2"/>
    <property type="match status" value="4"/>
</dbReference>
<dbReference type="EMBL" id="JBJJXI010000067">
    <property type="protein sequence ID" value="KAL3397059.1"/>
    <property type="molecule type" value="Genomic_DNA"/>
</dbReference>
<sequence>MPIDAFDVYLKVGPTTGRYDFDAQSTNYSNIISTLRKLMRMREIVARTDDPRHEYPAVLKDWDEQQRCELVVELALDHPDLRKMFRREEMNWLVSKCEDIDFVLGFLAETDAELHRVPDVVDRFHPANRKDGYTHFHAACEHGYDEIVEKYLELGQDPNYCLVSKTGDSPLHLALMQARKGVAKMLLSRGADPNVANAIGWTPLHVVCHMEPSSVSWFGSDRAKILAKILFDICERNNQPVLVNAQDRAGNTPLHLAVASKNRELMELLLERGASPNLANREGSTPLHSVCQMEGDEKKLAKTLLELSDEKYRPVQVDAWDKSGRTPLNLALLNDNARVMTLLLERGADPNSTNEEGQTPLHVVCRRQGDPEKLVKKFLRINEKSSHPVRVDARDRLGHTPLHLALMEGNAEVAKFLLKRGANPNLANYLGLTCLHIICQKENDDDDSARMLFKIADKQRRRVEVDARDNKGNTPLHLAMSYGHKNLIGLLLRRGADPNRANAEGWTCLHFVCHRDSDDDEDNLLRTFLEINDELGHRLRIDARSNWGNTPLHMAMDNGHKEVAKSLLRRGADPNAANNDGETPLHVLCQVDDDEYHELLVAFFRVNDELNRFAQIDARDEEGDTPLHWALFNEHKRLTELLLRRNANPNLANVHGETPLHVVCKSEHDNGLSALFFEINRERHQLVLVDARDNRDRTPLQLAVAHLLPDVVDDLLANGADLADFRFPAESCFAEAIATPRDWDESDRLRLRLRLASLALMVVERLEKKGYELTRSDATTIMKFFAEHGLMAKSLDLDGFWIDDEEFASEAREITIKAGLSLYDLIRSRPKPAKRLEYEDYYEFGRSSKLRDLGEKHREACSVYLCEKLSRGFFRRWALDPFLELIRYRLPILCCEMIIERLKNEDLLRICLAADDSRSS</sequence>
<feature type="repeat" description="ANK" evidence="3">
    <location>
        <begin position="166"/>
        <end position="198"/>
    </location>
</feature>
<dbReference type="Gene3D" id="1.25.40.20">
    <property type="entry name" value="Ankyrin repeat-containing domain"/>
    <property type="match status" value="6"/>
</dbReference>
<dbReference type="SMART" id="SM00248">
    <property type="entry name" value="ANK"/>
    <property type="match status" value="16"/>
</dbReference>
<name>A0ABD2WVE2_9HYME</name>
<feature type="repeat" description="ANK" evidence="3">
    <location>
        <begin position="471"/>
        <end position="503"/>
    </location>
</feature>
<dbReference type="PANTHER" id="PTHR24198">
    <property type="entry name" value="ANKYRIN REPEAT AND PROTEIN KINASE DOMAIN-CONTAINING PROTEIN"/>
    <property type="match status" value="1"/>
</dbReference>
<dbReference type="PRINTS" id="PR01415">
    <property type="entry name" value="ANKYRIN"/>
</dbReference>
<feature type="repeat" description="ANK" evidence="3">
    <location>
        <begin position="622"/>
        <end position="654"/>
    </location>
</feature>
<feature type="repeat" description="ANK" evidence="3">
    <location>
        <begin position="323"/>
        <end position="355"/>
    </location>
</feature>
<accession>A0ABD2WVE2</accession>
<dbReference type="InterPro" id="IPR002110">
    <property type="entry name" value="Ankyrin_rpt"/>
</dbReference>
<proteinExistence type="predicted"/>
<reference evidence="4 5" key="1">
    <citation type="journal article" date="2024" name="bioRxiv">
        <title>A reference genome for Trichogramma kaykai: A tiny desert-dwelling parasitoid wasp with competing sex-ratio distorters.</title>
        <authorList>
            <person name="Culotta J."/>
            <person name="Lindsey A.R."/>
        </authorList>
    </citation>
    <scope>NUCLEOTIDE SEQUENCE [LARGE SCALE GENOMIC DNA]</scope>
    <source>
        <strain evidence="4 5">KSX58</strain>
    </source>
</reference>